<dbReference type="EMBL" id="JJMP01000001">
    <property type="protein sequence ID" value="RYC53255.1"/>
    <property type="molecule type" value="Genomic_DNA"/>
</dbReference>
<evidence type="ECO:0000259" key="2">
    <source>
        <dbReference type="Pfam" id="PF20434"/>
    </source>
</evidence>
<dbReference type="AlphaFoldDB" id="A0A444VQZ8"/>
<dbReference type="InterPro" id="IPR029058">
    <property type="entry name" value="AB_hydrolase_fold"/>
</dbReference>
<dbReference type="RefSeq" id="WP_129652946.1">
    <property type="nucleotide sequence ID" value="NZ_ML142907.1"/>
</dbReference>
<dbReference type="Pfam" id="PF20434">
    <property type="entry name" value="BD-FAE"/>
    <property type="match status" value="1"/>
</dbReference>
<evidence type="ECO:0000313" key="4">
    <source>
        <dbReference type="Proteomes" id="UP000290261"/>
    </source>
</evidence>
<name>A0A444VQZ8_9FLAO</name>
<reference evidence="3 4" key="1">
    <citation type="submission" date="2014-04" db="EMBL/GenBank/DDBJ databases">
        <title>Whole genome of Muricauda olearia.</title>
        <authorList>
            <person name="Zhang X.-H."/>
            <person name="Tang K."/>
        </authorList>
    </citation>
    <scope>NUCLEOTIDE SEQUENCE [LARGE SCALE GENOMIC DNA]</scope>
    <source>
        <strain evidence="3 4">Th120</strain>
    </source>
</reference>
<dbReference type="GO" id="GO:0016798">
    <property type="term" value="F:hydrolase activity, acting on glycosyl bonds"/>
    <property type="evidence" value="ECO:0007669"/>
    <property type="project" value="UniProtKB-KW"/>
</dbReference>
<keyword evidence="1 3" id="KW-0378">Hydrolase</keyword>
<comment type="caution">
    <text evidence="3">The sequence shown here is derived from an EMBL/GenBank/DDBJ whole genome shotgun (WGS) entry which is preliminary data.</text>
</comment>
<feature type="domain" description="BD-FAE-like" evidence="2">
    <location>
        <begin position="141"/>
        <end position="190"/>
    </location>
</feature>
<keyword evidence="4" id="KW-1185">Reference proteome</keyword>
<protein>
    <submittedName>
        <fullName evidence="3">1,4-beta-xylanase</fullName>
    </submittedName>
</protein>
<proteinExistence type="predicted"/>
<keyword evidence="3" id="KW-0326">Glycosidase</keyword>
<dbReference type="Gene3D" id="3.40.50.1820">
    <property type="entry name" value="alpha/beta hydrolase"/>
    <property type="match status" value="1"/>
</dbReference>
<organism evidence="3 4">
    <name type="scientific">Flagellimonas olearia</name>
    <dbReference type="NCBI Taxonomy" id="552546"/>
    <lineage>
        <taxon>Bacteria</taxon>
        <taxon>Pseudomonadati</taxon>
        <taxon>Bacteroidota</taxon>
        <taxon>Flavobacteriia</taxon>
        <taxon>Flavobacteriales</taxon>
        <taxon>Flavobacteriaceae</taxon>
        <taxon>Flagellimonas</taxon>
    </lineage>
</organism>
<evidence type="ECO:0000256" key="1">
    <source>
        <dbReference type="ARBA" id="ARBA00022801"/>
    </source>
</evidence>
<accession>A0A444VQZ8</accession>
<keyword evidence="3" id="KW-0858">Xylan degradation</keyword>
<dbReference type="Proteomes" id="UP000290261">
    <property type="component" value="Unassembled WGS sequence"/>
</dbReference>
<dbReference type="PANTHER" id="PTHR48081:SF6">
    <property type="entry name" value="PEPTIDASE S9 PROLYL OLIGOPEPTIDASE CATALYTIC DOMAIN-CONTAINING PROTEIN"/>
    <property type="match status" value="1"/>
</dbReference>
<sequence>MKSLLWVGMCFLSVTISAQEIIKLPKDGNPPVEWTSPETEYYSEIWQAQVTTNVSEPTMQVFRPKEETNTGTAVIVAPGGGLYALSTTTEGSQVAQWLNEKGITAFVLKYRLVPTGEDGVAEIEELSANDPDKIGVEAGKVLPYSIQDGLNAVAHVRKNAELYGIKPDKIGFMGFSAGGAVTVGVGYNYTEESRPDFLVPIYYWSYVMPVQEPKADSPPMFLICASDDPLGLAPGSIALYSSWLEAGKPVGMHMYSKGGHGFGMRKQGLPSDTWIERFYEWSLAQNLISTN</sequence>
<dbReference type="SUPFAM" id="SSF53474">
    <property type="entry name" value="alpha/beta-Hydrolases"/>
    <property type="match status" value="1"/>
</dbReference>
<dbReference type="PANTHER" id="PTHR48081">
    <property type="entry name" value="AB HYDROLASE SUPERFAMILY PROTEIN C4A8.06C"/>
    <property type="match status" value="1"/>
</dbReference>
<keyword evidence="3" id="KW-0119">Carbohydrate metabolism</keyword>
<keyword evidence="3" id="KW-0624">Polysaccharide degradation</keyword>
<dbReference type="InterPro" id="IPR049492">
    <property type="entry name" value="BD-FAE-like_dom"/>
</dbReference>
<evidence type="ECO:0000313" key="3">
    <source>
        <dbReference type="EMBL" id="RYC53255.1"/>
    </source>
</evidence>
<dbReference type="GO" id="GO:0045493">
    <property type="term" value="P:xylan catabolic process"/>
    <property type="evidence" value="ECO:0007669"/>
    <property type="project" value="UniProtKB-KW"/>
</dbReference>
<gene>
    <name evidence="3" type="ORF">DN53_03275</name>
</gene>
<dbReference type="InterPro" id="IPR050300">
    <property type="entry name" value="GDXG_lipolytic_enzyme"/>
</dbReference>